<protein>
    <submittedName>
        <fullName evidence="1">Uncharacterized protein</fullName>
    </submittedName>
</protein>
<evidence type="ECO:0000313" key="2">
    <source>
        <dbReference type="Proteomes" id="UP000663193"/>
    </source>
</evidence>
<dbReference type="EMBL" id="CP069039">
    <property type="protein sequence ID" value="QRD04344.1"/>
    <property type="molecule type" value="Genomic_DNA"/>
</dbReference>
<sequence length="69" mass="7867">MPTKEPIPSELEDPRRFLSVEKQTTFSSTNRRSNNVRTCSIVAVLARVKRPLTLALSITLLFDTLCRTF</sequence>
<evidence type="ECO:0000313" key="1">
    <source>
        <dbReference type="EMBL" id="QRD04344.1"/>
    </source>
</evidence>
<proteinExistence type="predicted"/>
<name>A0A7U2FHJ0_PHANO</name>
<dbReference type="VEuPathDB" id="FungiDB:JI435_421010"/>
<dbReference type="AlphaFoldDB" id="A0A7U2FHJ0"/>
<keyword evidence="2" id="KW-1185">Reference proteome</keyword>
<reference evidence="2" key="1">
    <citation type="journal article" date="2021" name="BMC Genomics">
        <title>Chromosome-level genome assembly and manually-curated proteome of model necrotroph Parastagonospora nodorum Sn15 reveals a genome-wide trove of candidate effector homologs, and redundancy of virulence-related functions within an accessory chromosome.</title>
        <authorList>
            <person name="Bertazzoni S."/>
            <person name="Jones D.A.B."/>
            <person name="Phan H.T."/>
            <person name="Tan K.-C."/>
            <person name="Hane J.K."/>
        </authorList>
    </citation>
    <scope>NUCLEOTIDE SEQUENCE [LARGE SCALE GENOMIC DNA]</scope>
    <source>
        <strain evidence="2">SN15 / ATCC MYA-4574 / FGSC 10173)</strain>
    </source>
</reference>
<gene>
    <name evidence="1" type="ORF">JI435_421010</name>
</gene>
<accession>A0A7U2FHJ0</accession>
<dbReference type="Proteomes" id="UP000663193">
    <property type="component" value="Chromosome 17"/>
</dbReference>
<organism evidence="1 2">
    <name type="scientific">Phaeosphaeria nodorum (strain SN15 / ATCC MYA-4574 / FGSC 10173)</name>
    <name type="common">Glume blotch fungus</name>
    <name type="synonym">Parastagonospora nodorum</name>
    <dbReference type="NCBI Taxonomy" id="321614"/>
    <lineage>
        <taxon>Eukaryota</taxon>
        <taxon>Fungi</taxon>
        <taxon>Dikarya</taxon>
        <taxon>Ascomycota</taxon>
        <taxon>Pezizomycotina</taxon>
        <taxon>Dothideomycetes</taxon>
        <taxon>Pleosporomycetidae</taxon>
        <taxon>Pleosporales</taxon>
        <taxon>Pleosporineae</taxon>
        <taxon>Phaeosphaeriaceae</taxon>
        <taxon>Parastagonospora</taxon>
    </lineage>
</organism>